<keyword evidence="3 6" id="KW-0805">Transcription regulation</keyword>
<keyword evidence="4 6" id="KW-0238">DNA-binding</keyword>
<organism evidence="9 10">
    <name type="scientific">Kosmotoga pacifica</name>
    <dbReference type="NCBI Taxonomy" id="1330330"/>
    <lineage>
        <taxon>Bacteria</taxon>
        <taxon>Thermotogati</taxon>
        <taxon>Thermotogota</taxon>
        <taxon>Thermotogae</taxon>
        <taxon>Kosmotogales</taxon>
        <taxon>Kosmotogaceae</taxon>
        <taxon>Kosmotoga</taxon>
    </lineage>
</organism>
<protein>
    <recommendedName>
        <fullName evidence="6">Probable transcriptional regulatory protein IX53_08570</fullName>
    </recommendedName>
</protein>
<dbReference type="NCBIfam" id="NF009044">
    <property type="entry name" value="PRK12378.1"/>
    <property type="match status" value="1"/>
</dbReference>
<dbReference type="InterPro" id="IPR029072">
    <property type="entry name" value="YebC-like"/>
</dbReference>
<keyword evidence="2 6" id="KW-0963">Cytoplasm</keyword>
<dbReference type="GO" id="GO:0006355">
    <property type="term" value="P:regulation of DNA-templated transcription"/>
    <property type="evidence" value="ECO:0007669"/>
    <property type="project" value="UniProtKB-UniRule"/>
</dbReference>
<evidence type="ECO:0000259" key="8">
    <source>
        <dbReference type="Pfam" id="PF20772"/>
    </source>
</evidence>
<dbReference type="GO" id="GO:0005829">
    <property type="term" value="C:cytosol"/>
    <property type="evidence" value="ECO:0007669"/>
    <property type="project" value="TreeGrafter"/>
</dbReference>
<dbReference type="Pfam" id="PF01709">
    <property type="entry name" value="Transcrip_reg"/>
    <property type="match status" value="1"/>
</dbReference>
<reference evidence="9 10" key="1">
    <citation type="submission" date="2015-04" db="EMBL/GenBank/DDBJ databases">
        <title>Complete Genome Sequence of Kosmotoga pacifica SLHLJ1.</title>
        <authorList>
            <person name="Jiang L.J."/>
            <person name="Shao Z.Z."/>
            <person name="Jebbar M."/>
        </authorList>
    </citation>
    <scope>NUCLEOTIDE SEQUENCE [LARGE SCALE GENOMIC DNA]</scope>
    <source>
        <strain evidence="9 10">SLHLJ1</strain>
    </source>
</reference>
<dbReference type="EMBL" id="CP011232">
    <property type="protein sequence ID" value="AKI97855.1"/>
    <property type="molecule type" value="Genomic_DNA"/>
</dbReference>
<dbReference type="AlphaFoldDB" id="A0A0G2Z8B4"/>
<comment type="subcellular location">
    <subcellularLocation>
        <location evidence="6">Cytoplasm</location>
    </subcellularLocation>
</comment>
<evidence type="ECO:0000256" key="3">
    <source>
        <dbReference type="ARBA" id="ARBA00023015"/>
    </source>
</evidence>
<evidence type="ECO:0000256" key="5">
    <source>
        <dbReference type="ARBA" id="ARBA00023163"/>
    </source>
</evidence>
<dbReference type="FunFam" id="1.10.10.200:FF:000002">
    <property type="entry name" value="Probable transcriptional regulatory protein CLM62_37755"/>
    <property type="match status" value="1"/>
</dbReference>
<dbReference type="InterPro" id="IPR048300">
    <property type="entry name" value="TACO1_YebC-like_2nd/3rd_dom"/>
</dbReference>
<evidence type="ECO:0000256" key="6">
    <source>
        <dbReference type="HAMAP-Rule" id="MF_00693"/>
    </source>
</evidence>
<dbReference type="InterPro" id="IPR026564">
    <property type="entry name" value="Transcrip_reg_TACO1-like_dom3"/>
</dbReference>
<keyword evidence="10" id="KW-1185">Reference proteome</keyword>
<dbReference type="Pfam" id="PF20772">
    <property type="entry name" value="TACO1_YebC_N"/>
    <property type="match status" value="1"/>
</dbReference>
<comment type="similarity">
    <text evidence="1 6">Belongs to the TACO1 family.</text>
</comment>
<dbReference type="RefSeq" id="WP_047754990.1">
    <property type="nucleotide sequence ID" value="NZ_CAJUHA010000005.1"/>
</dbReference>
<name>A0A0G2Z8B4_9BACT</name>
<accession>A0A0G2Z8B4</accession>
<dbReference type="Gene3D" id="1.10.10.200">
    <property type="match status" value="1"/>
</dbReference>
<evidence type="ECO:0000256" key="1">
    <source>
        <dbReference type="ARBA" id="ARBA00008724"/>
    </source>
</evidence>
<gene>
    <name evidence="9" type="ORF">IX53_08570</name>
</gene>
<feature type="domain" description="TACO1/YebC-like second and third" evidence="7">
    <location>
        <begin position="84"/>
        <end position="237"/>
    </location>
</feature>
<dbReference type="OrthoDB" id="9781053at2"/>
<dbReference type="InterPro" id="IPR049083">
    <property type="entry name" value="TACO1_YebC_N"/>
</dbReference>
<dbReference type="SUPFAM" id="SSF75625">
    <property type="entry name" value="YebC-like"/>
    <property type="match status" value="1"/>
</dbReference>
<dbReference type="PATRIC" id="fig|1330330.3.peg.1741"/>
<proteinExistence type="inferred from homology"/>
<dbReference type="Gene3D" id="3.30.70.980">
    <property type="match status" value="2"/>
</dbReference>
<keyword evidence="5 6" id="KW-0804">Transcription</keyword>
<dbReference type="Proteomes" id="UP000035159">
    <property type="component" value="Chromosome"/>
</dbReference>
<dbReference type="InterPro" id="IPR002876">
    <property type="entry name" value="Transcrip_reg_TACO1-like"/>
</dbReference>
<dbReference type="NCBIfam" id="NF001030">
    <property type="entry name" value="PRK00110.1"/>
    <property type="match status" value="1"/>
</dbReference>
<feature type="domain" description="TACO1/YebC-like N-terminal" evidence="8">
    <location>
        <begin position="5"/>
        <end position="76"/>
    </location>
</feature>
<sequence length="252" mass="27647">MSGHNKWANIKHRKAAQDAKKSKIFTKIIRELMVAAREGGTDPVTNTALRAAMDKAKAANMPKDTMEKAIKKGAGELEGQSFVEAMYEGYAPGGVAMLIRALTDNKNRTAQEIRHILSKHGGNMAESGSVAWMFERKGVISIPKSEISDMDEFQLLAIDAGAEDIKDEGDPVEIITTPEQVSDVKSTLEENGFTVSYELTYIPKNTVSVSGTDAEKLLKLLNLLEDSDDVQEVYANFEMDDAEMEAIMEKLG</sequence>
<dbReference type="PANTHER" id="PTHR12532:SF6">
    <property type="entry name" value="TRANSCRIPTIONAL REGULATORY PROTEIN YEBC-RELATED"/>
    <property type="match status" value="1"/>
</dbReference>
<dbReference type="KEGG" id="kpf:IX53_08570"/>
<evidence type="ECO:0000256" key="2">
    <source>
        <dbReference type="ARBA" id="ARBA00022490"/>
    </source>
</evidence>
<dbReference type="PANTHER" id="PTHR12532">
    <property type="entry name" value="TRANSLATIONAL ACTIVATOR OF CYTOCHROME C OXIDASE 1"/>
    <property type="match status" value="1"/>
</dbReference>
<dbReference type="InterPro" id="IPR017856">
    <property type="entry name" value="Integrase-like_N"/>
</dbReference>
<dbReference type="NCBIfam" id="TIGR01033">
    <property type="entry name" value="YebC/PmpR family DNA-binding transcriptional regulator"/>
    <property type="match status" value="1"/>
</dbReference>
<evidence type="ECO:0000256" key="4">
    <source>
        <dbReference type="ARBA" id="ARBA00023125"/>
    </source>
</evidence>
<dbReference type="HAMAP" id="MF_00693">
    <property type="entry name" value="Transcrip_reg_TACO1"/>
    <property type="match status" value="1"/>
</dbReference>
<dbReference type="GO" id="GO:0003677">
    <property type="term" value="F:DNA binding"/>
    <property type="evidence" value="ECO:0007669"/>
    <property type="project" value="UniProtKB-UniRule"/>
</dbReference>
<evidence type="ECO:0000313" key="10">
    <source>
        <dbReference type="Proteomes" id="UP000035159"/>
    </source>
</evidence>
<evidence type="ECO:0000259" key="7">
    <source>
        <dbReference type="Pfam" id="PF01709"/>
    </source>
</evidence>
<evidence type="ECO:0000313" key="9">
    <source>
        <dbReference type="EMBL" id="AKI97855.1"/>
    </source>
</evidence>
<dbReference type="STRING" id="1330330.IX53_08570"/>